<name>A0A1X0NRA9_9TRYP</name>
<dbReference type="AlphaFoldDB" id="A0A1X0NRA9"/>
<accession>A0A1X0NRA9</accession>
<dbReference type="Gene3D" id="1.10.3020.10">
    <property type="entry name" value="alpha-amino acid ester hydrolase ( Helical cap domain)"/>
    <property type="match status" value="1"/>
</dbReference>
<dbReference type="STRING" id="67003.A0A1X0NRA9"/>
<organism evidence="3 4">
    <name type="scientific">Trypanosoma theileri</name>
    <dbReference type="NCBI Taxonomy" id="67003"/>
    <lineage>
        <taxon>Eukaryota</taxon>
        <taxon>Discoba</taxon>
        <taxon>Euglenozoa</taxon>
        <taxon>Kinetoplastea</taxon>
        <taxon>Metakinetoplastina</taxon>
        <taxon>Trypanosomatida</taxon>
        <taxon>Trypanosomatidae</taxon>
        <taxon>Trypanosoma</taxon>
    </lineage>
</organism>
<evidence type="ECO:0000313" key="4">
    <source>
        <dbReference type="Proteomes" id="UP000192257"/>
    </source>
</evidence>
<dbReference type="PANTHER" id="PTHR43056:SF10">
    <property type="entry name" value="COCE_NOND FAMILY, PUTATIVE (AFU_ORTHOLOGUE AFUA_7G00600)-RELATED"/>
    <property type="match status" value="1"/>
</dbReference>
<dbReference type="GeneID" id="39987420"/>
<dbReference type="Gene3D" id="2.60.120.260">
    <property type="entry name" value="Galactose-binding domain-like"/>
    <property type="match status" value="1"/>
</dbReference>
<dbReference type="Gene3D" id="3.40.50.1820">
    <property type="entry name" value="alpha/beta hydrolase"/>
    <property type="match status" value="1"/>
</dbReference>
<protein>
    <submittedName>
        <fullName evidence="3">Putative dipeptidyl-peptidase</fullName>
    </submittedName>
</protein>
<dbReference type="VEuPathDB" id="TriTrypDB:TM35_000242280"/>
<dbReference type="InterPro" id="IPR005674">
    <property type="entry name" value="CocE/Ser_esterase"/>
</dbReference>
<gene>
    <name evidence="3" type="ORF">TM35_000242280</name>
</gene>
<dbReference type="SUPFAM" id="SSF49785">
    <property type="entry name" value="Galactose-binding domain-like"/>
    <property type="match status" value="1"/>
</dbReference>
<dbReference type="Pfam" id="PF02129">
    <property type="entry name" value="Peptidase_S15"/>
    <property type="match status" value="1"/>
</dbReference>
<evidence type="ECO:0000259" key="2">
    <source>
        <dbReference type="SMART" id="SM00939"/>
    </source>
</evidence>
<dbReference type="SMART" id="SM00939">
    <property type="entry name" value="PepX_C"/>
    <property type="match status" value="1"/>
</dbReference>
<comment type="caution">
    <text evidence="3">The sequence shown here is derived from an EMBL/GenBank/DDBJ whole genome shotgun (WGS) entry which is preliminary data.</text>
</comment>
<dbReference type="InterPro" id="IPR000383">
    <property type="entry name" value="Xaa-Pro-like_dom"/>
</dbReference>
<dbReference type="PANTHER" id="PTHR43056">
    <property type="entry name" value="PEPTIDASE S9 PROLYL OLIGOPEPTIDASE"/>
    <property type="match status" value="1"/>
</dbReference>
<reference evidence="3 4" key="1">
    <citation type="submission" date="2017-03" db="EMBL/GenBank/DDBJ databases">
        <title>An alternative strategy for trypanosome survival in the mammalian bloodstream revealed through genome and transcriptome analysis of the ubiquitous bovine parasite Trypanosoma (Megatrypanum) theileri.</title>
        <authorList>
            <person name="Kelly S."/>
            <person name="Ivens A."/>
            <person name="Mott A."/>
            <person name="O'Neill E."/>
            <person name="Emms D."/>
            <person name="Macleod O."/>
            <person name="Voorheis P."/>
            <person name="Matthews J."/>
            <person name="Matthews K."/>
            <person name="Carrington M."/>
        </authorList>
    </citation>
    <scope>NUCLEOTIDE SEQUENCE [LARGE SCALE GENOMIC DNA]</scope>
    <source>
        <strain evidence="3">Edinburgh</strain>
    </source>
</reference>
<proteinExistence type="predicted"/>
<dbReference type="SUPFAM" id="SSF53474">
    <property type="entry name" value="alpha/beta-Hydrolases"/>
    <property type="match status" value="1"/>
</dbReference>
<dbReference type="Pfam" id="PF08530">
    <property type="entry name" value="PepX_C"/>
    <property type="match status" value="1"/>
</dbReference>
<dbReference type="EMBL" id="NBCO01000024">
    <property type="protein sequence ID" value="ORC87078.1"/>
    <property type="molecule type" value="Genomic_DNA"/>
</dbReference>
<dbReference type="NCBIfam" id="TIGR00976">
    <property type="entry name" value="CocE_NonD"/>
    <property type="match status" value="1"/>
</dbReference>
<evidence type="ECO:0000313" key="3">
    <source>
        <dbReference type="EMBL" id="ORC87078.1"/>
    </source>
</evidence>
<dbReference type="RefSeq" id="XP_028881144.1">
    <property type="nucleotide sequence ID" value="XM_029027640.1"/>
</dbReference>
<dbReference type="GO" id="GO:0008239">
    <property type="term" value="F:dipeptidyl-peptidase activity"/>
    <property type="evidence" value="ECO:0007669"/>
    <property type="project" value="InterPro"/>
</dbReference>
<dbReference type="InterPro" id="IPR008979">
    <property type="entry name" value="Galactose-bd-like_sf"/>
</dbReference>
<keyword evidence="1" id="KW-0378">Hydrolase</keyword>
<dbReference type="OrthoDB" id="416441at2759"/>
<keyword evidence="4" id="KW-1185">Reference proteome</keyword>
<feature type="domain" description="Xaa-Pro dipeptidyl-peptidase C-terminal" evidence="2">
    <location>
        <begin position="291"/>
        <end position="527"/>
    </location>
</feature>
<dbReference type="InterPro" id="IPR050585">
    <property type="entry name" value="Xaa-Pro_dipeptidyl-ppase/CocE"/>
</dbReference>
<dbReference type="InterPro" id="IPR029058">
    <property type="entry name" value="AB_hydrolase_fold"/>
</dbReference>
<dbReference type="Proteomes" id="UP000192257">
    <property type="component" value="Unassembled WGS sequence"/>
</dbReference>
<sequence>MQKHIVHKLPHKVKVIENDWIPLSDGTRLSCRLWLPLDGKPQPAILEYIPYRKRDGTRTRDEPMHGYFAGHGYACVRVDMRGSGESDGLLLDEYLLQEQEDALEVIEWIRNQVWCNGRIGMMGKSWGGFNSLQVAARRPAGLEAIITVCFSDNRFTSDIHWKDGCLLNDNFWWGSIMLAYQSRPIDPVIVGERWKDMWLHRLENMPLNIADWTEHQTYDQYWMHGSVCEHYNSINIPVMAVSGWADSYTNCVFTLLPNIRCPVKGIVGPWAHIYPQDGVPEPAIGFLQESLNWWDKWLKNKEDGKTEESLKVWIEHYMPPNVQRPQSEGHWVTLSPSIHSHCTVQTMLLDNGRLLDTNDTVNKEFRYVLLKTPLNHGLLSGEWMGAGVSGESPADQRLDDGLAMVFDGPILNQDIDILGIPTFTVRLTCDKPKAMLFAQLSDVAPDGAVRRVSFGIKNLTLSMDGKEIMYLQEGKELLVSIKLDYCGYRFSKGHRIRLSLANSFWPMFWVSPEINTLRLDLDSARFSLPVLTTNATAGPNPKPETAVPTPITKLRPGFVNRSITYDITKDEWTCITDGVGGVFGEGVYRFDEIDTTVEHNLKRELRLSNKDPLSAYYSITQKMKMGRPGWEADIDINTRQTCDADYLHIHAEIKARMNNELVFEKNWYRRVYRESF</sequence>
<dbReference type="InterPro" id="IPR013736">
    <property type="entry name" value="Xaa-Pro_dipept_C"/>
</dbReference>
<evidence type="ECO:0000256" key="1">
    <source>
        <dbReference type="ARBA" id="ARBA00022801"/>
    </source>
</evidence>